<evidence type="ECO:0000313" key="2">
    <source>
        <dbReference type="EMBL" id="WAX55229.1"/>
    </source>
</evidence>
<sequence>MSAVKVVLVLVAIWVALGVVGFIIKGLFWLFVIACVAFGFTLAGSLRKRGILSSRR</sequence>
<dbReference type="EMBL" id="CP097463">
    <property type="protein sequence ID" value="WAX55229.1"/>
    <property type="molecule type" value="Genomic_DNA"/>
</dbReference>
<keyword evidence="3" id="KW-1185">Reference proteome</keyword>
<dbReference type="RefSeq" id="WP_269441732.1">
    <property type="nucleotide sequence ID" value="NZ_CP097463.1"/>
</dbReference>
<evidence type="ECO:0000256" key="1">
    <source>
        <dbReference type="SAM" id="Phobius"/>
    </source>
</evidence>
<accession>A0ABY7JVM6</accession>
<gene>
    <name evidence="2" type="ORF">M6B22_11745</name>
</gene>
<keyword evidence="1" id="KW-1133">Transmembrane helix</keyword>
<keyword evidence="1" id="KW-0812">Transmembrane</keyword>
<organism evidence="2 3">
    <name type="scientific">Jatrophihabitans cynanchi</name>
    <dbReference type="NCBI Taxonomy" id="2944128"/>
    <lineage>
        <taxon>Bacteria</taxon>
        <taxon>Bacillati</taxon>
        <taxon>Actinomycetota</taxon>
        <taxon>Actinomycetes</taxon>
        <taxon>Jatrophihabitantales</taxon>
        <taxon>Jatrophihabitantaceae</taxon>
        <taxon>Jatrophihabitans</taxon>
    </lineage>
</organism>
<protein>
    <recommendedName>
        <fullName evidence="4">DUF2207 domain-containing protein</fullName>
    </recommendedName>
</protein>
<feature type="transmembrane region" description="Helical" evidence="1">
    <location>
        <begin position="28"/>
        <end position="46"/>
    </location>
</feature>
<dbReference type="Proteomes" id="UP001164693">
    <property type="component" value="Chromosome"/>
</dbReference>
<evidence type="ECO:0008006" key="4">
    <source>
        <dbReference type="Google" id="ProtNLM"/>
    </source>
</evidence>
<keyword evidence="1" id="KW-0472">Membrane</keyword>
<proteinExistence type="predicted"/>
<reference evidence="2" key="1">
    <citation type="submission" date="2022-05" db="EMBL/GenBank/DDBJ databases">
        <title>Jatrophihabitans sp. SB3-54 whole genome sequence.</title>
        <authorList>
            <person name="Suh M.K."/>
            <person name="Eom M.K."/>
            <person name="Kim J.S."/>
            <person name="Kim H.S."/>
            <person name="Do H.E."/>
            <person name="Shin Y.K."/>
            <person name="Lee J.-S."/>
        </authorList>
    </citation>
    <scope>NUCLEOTIDE SEQUENCE</scope>
    <source>
        <strain evidence="2">SB3-54</strain>
    </source>
</reference>
<evidence type="ECO:0000313" key="3">
    <source>
        <dbReference type="Proteomes" id="UP001164693"/>
    </source>
</evidence>
<name>A0ABY7JVM6_9ACTN</name>